<feature type="domain" description="Isochorismatase-like" evidence="3">
    <location>
        <begin position="23"/>
        <end position="196"/>
    </location>
</feature>
<evidence type="ECO:0000256" key="2">
    <source>
        <dbReference type="ARBA" id="ARBA00022801"/>
    </source>
</evidence>
<accession>A0ABR0E300</accession>
<evidence type="ECO:0000259" key="3">
    <source>
        <dbReference type="Pfam" id="PF00857"/>
    </source>
</evidence>
<dbReference type="SUPFAM" id="SSF52499">
    <property type="entry name" value="Isochorismatase-like hydrolases"/>
    <property type="match status" value="1"/>
</dbReference>
<dbReference type="InterPro" id="IPR036380">
    <property type="entry name" value="Isochorismatase-like_sf"/>
</dbReference>
<evidence type="ECO:0000313" key="5">
    <source>
        <dbReference type="Proteomes" id="UP001305779"/>
    </source>
</evidence>
<comment type="caution">
    <text evidence="4">The sequence shown here is derived from an EMBL/GenBank/DDBJ whole genome shotgun (WGS) entry which is preliminary data.</text>
</comment>
<dbReference type="EMBL" id="JAXOVC010000011">
    <property type="protein sequence ID" value="KAK4495608.1"/>
    <property type="molecule type" value="Genomic_DNA"/>
</dbReference>
<dbReference type="CDD" id="cd00431">
    <property type="entry name" value="cysteine_hydrolases"/>
    <property type="match status" value="1"/>
</dbReference>
<evidence type="ECO:0000313" key="4">
    <source>
        <dbReference type="EMBL" id="KAK4495608.1"/>
    </source>
</evidence>
<dbReference type="Proteomes" id="UP001305779">
    <property type="component" value="Unassembled WGS sequence"/>
</dbReference>
<comment type="similarity">
    <text evidence="1">Belongs to the isochorismatase family.</text>
</comment>
<keyword evidence="2" id="KW-0378">Hydrolase</keyword>
<protein>
    <recommendedName>
        <fullName evidence="3">Isochorismatase-like domain-containing protein</fullName>
    </recommendedName>
</protein>
<dbReference type="InterPro" id="IPR000868">
    <property type="entry name" value="Isochorismatase-like_dom"/>
</dbReference>
<proteinExistence type="inferred from homology"/>
<reference evidence="4 5" key="1">
    <citation type="journal article" date="2023" name="G3 (Bethesda)">
        <title>A chromosome-level genome assembly of Zasmidium syzygii isolated from banana leaves.</title>
        <authorList>
            <person name="van Westerhoven A.C."/>
            <person name="Mehrabi R."/>
            <person name="Talebi R."/>
            <person name="Steentjes M.B.F."/>
            <person name="Corcolon B."/>
            <person name="Chong P.A."/>
            <person name="Kema G.H.J."/>
            <person name="Seidl M.F."/>
        </authorList>
    </citation>
    <scope>NUCLEOTIDE SEQUENCE [LARGE SCALE GENOMIC DNA]</scope>
    <source>
        <strain evidence="4 5">P124</strain>
    </source>
</reference>
<name>A0ABR0E300_ZASCE</name>
<dbReference type="InterPro" id="IPR050272">
    <property type="entry name" value="Isochorismatase-like_hydrls"/>
</dbReference>
<sequence length="209" mass="23035">MSVPEIFDITRENAPGHYKPSQTALLLLDYKALVIGRIGPKAEATVKEAVQMRNWARSKGIVVLHALVDFTGTPPFSTTKEFSRLSALSAQVQREGGGEEPRDLLEGDGDVEFNRRPGYISALQSDGIKQFLKDRGIKSLVLMGLSTGGCVLRTALDAAENEFVVTIVRDGCADAKEEVHEFLFGKVFGRGDFVVSGREFREGYDRLKR</sequence>
<evidence type="ECO:0000256" key="1">
    <source>
        <dbReference type="ARBA" id="ARBA00006336"/>
    </source>
</evidence>
<gene>
    <name evidence="4" type="ORF">PRZ48_012876</name>
</gene>
<organism evidence="4 5">
    <name type="scientific">Zasmidium cellare</name>
    <name type="common">Wine cellar mold</name>
    <name type="synonym">Racodium cellare</name>
    <dbReference type="NCBI Taxonomy" id="395010"/>
    <lineage>
        <taxon>Eukaryota</taxon>
        <taxon>Fungi</taxon>
        <taxon>Dikarya</taxon>
        <taxon>Ascomycota</taxon>
        <taxon>Pezizomycotina</taxon>
        <taxon>Dothideomycetes</taxon>
        <taxon>Dothideomycetidae</taxon>
        <taxon>Mycosphaerellales</taxon>
        <taxon>Mycosphaerellaceae</taxon>
        <taxon>Zasmidium</taxon>
    </lineage>
</organism>
<dbReference type="PANTHER" id="PTHR43540">
    <property type="entry name" value="PEROXYUREIDOACRYLATE/UREIDOACRYLATE AMIDOHYDROLASE-RELATED"/>
    <property type="match status" value="1"/>
</dbReference>
<dbReference type="Pfam" id="PF00857">
    <property type="entry name" value="Isochorismatase"/>
    <property type="match status" value="1"/>
</dbReference>
<dbReference type="Gene3D" id="3.40.50.850">
    <property type="entry name" value="Isochorismatase-like"/>
    <property type="match status" value="1"/>
</dbReference>
<keyword evidence="5" id="KW-1185">Reference proteome</keyword>